<comment type="similarity">
    <text evidence="2">Belongs to the MscS (TC 1.A.23) family.</text>
</comment>
<dbReference type="PANTHER" id="PTHR43634:SF2">
    <property type="entry name" value="LOW CONDUCTANCE MECHANOSENSITIVE CHANNEL YNAI"/>
    <property type="match status" value="1"/>
</dbReference>
<keyword evidence="3" id="KW-1003">Cell membrane</keyword>
<dbReference type="InterPro" id="IPR049278">
    <property type="entry name" value="MS_channel_C"/>
</dbReference>
<dbReference type="InterPro" id="IPR045042">
    <property type="entry name" value="YnaI-like"/>
</dbReference>
<evidence type="ECO:0000256" key="4">
    <source>
        <dbReference type="ARBA" id="ARBA00022692"/>
    </source>
</evidence>
<dbReference type="InterPro" id="IPR049142">
    <property type="entry name" value="MS_channel_1st"/>
</dbReference>
<dbReference type="Gene3D" id="2.30.30.60">
    <property type="match status" value="1"/>
</dbReference>
<evidence type="ECO:0000256" key="7">
    <source>
        <dbReference type="SAM" id="Phobius"/>
    </source>
</evidence>
<gene>
    <name evidence="11" type="ORF">ACFSJF_01620</name>
</gene>
<keyword evidence="5 7" id="KW-1133">Transmembrane helix</keyword>
<evidence type="ECO:0000259" key="10">
    <source>
        <dbReference type="Pfam" id="PF21088"/>
    </source>
</evidence>
<feature type="transmembrane region" description="Helical" evidence="7">
    <location>
        <begin position="6"/>
        <end position="28"/>
    </location>
</feature>
<accession>A0ABW4VTH4</accession>
<evidence type="ECO:0000256" key="5">
    <source>
        <dbReference type="ARBA" id="ARBA00022989"/>
    </source>
</evidence>
<proteinExistence type="inferred from homology"/>
<dbReference type="InterPro" id="IPR006685">
    <property type="entry name" value="MscS_channel_2nd"/>
</dbReference>
<dbReference type="SUPFAM" id="SSF82861">
    <property type="entry name" value="Mechanosensitive channel protein MscS (YggB), transmembrane region"/>
    <property type="match status" value="1"/>
</dbReference>
<comment type="caution">
    <text evidence="11">The sequence shown here is derived from an EMBL/GenBank/DDBJ whole genome shotgun (WGS) entry which is preliminary data.</text>
</comment>
<keyword evidence="4 7" id="KW-0812">Transmembrane</keyword>
<feature type="domain" description="Mechanosensitive ion channel MscS C-terminal" evidence="9">
    <location>
        <begin position="252"/>
        <end position="337"/>
    </location>
</feature>
<dbReference type="InterPro" id="IPR011014">
    <property type="entry name" value="MscS_channel_TM-2"/>
</dbReference>
<dbReference type="Pfam" id="PF00924">
    <property type="entry name" value="MS_channel_2nd"/>
    <property type="match status" value="1"/>
</dbReference>
<dbReference type="Gene3D" id="3.30.70.100">
    <property type="match status" value="1"/>
</dbReference>
<evidence type="ECO:0000256" key="3">
    <source>
        <dbReference type="ARBA" id="ARBA00022475"/>
    </source>
</evidence>
<name>A0ABW4VTH4_9BACI</name>
<comment type="subcellular location">
    <subcellularLocation>
        <location evidence="1">Cell membrane</location>
        <topology evidence="1">Multi-pass membrane protein</topology>
    </subcellularLocation>
</comment>
<dbReference type="InterPro" id="IPR023408">
    <property type="entry name" value="MscS_beta-dom_sf"/>
</dbReference>
<feature type="domain" description="Mechanosensitive ion channel transmembrane helices 2/3" evidence="10">
    <location>
        <begin position="139"/>
        <end position="178"/>
    </location>
</feature>
<dbReference type="InterPro" id="IPR010920">
    <property type="entry name" value="LSM_dom_sf"/>
</dbReference>
<evidence type="ECO:0000256" key="6">
    <source>
        <dbReference type="ARBA" id="ARBA00023136"/>
    </source>
</evidence>
<dbReference type="InterPro" id="IPR011066">
    <property type="entry name" value="MscS_channel_C_sf"/>
</dbReference>
<evidence type="ECO:0000313" key="12">
    <source>
        <dbReference type="Proteomes" id="UP001597383"/>
    </source>
</evidence>
<dbReference type="SUPFAM" id="SSF50182">
    <property type="entry name" value="Sm-like ribonucleoproteins"/>
    <property type="match status" value="1"/>
</dbReference>
<feature type="transmembrane region" description="Helical" evidence="7">
    <location>
        <begin position="159"/>
        <end position="177"/>
    </location>
</feature>
<organism evidence="11 12">
    <name type="scientific">Ornithinibacillus salinisoli</name>
    <dbReference type="NCBI Taxonomy" id="1848459"/>
    <lineage>
        <taxon>Bacteria</taxon>
        <taxon>Bacillati</taxon>
        <taxon>Bacillota</taxon>
        <taxon>Bacilli</taxon>
        <taxon>Bacillales</taxon>
        <taxon>Bacillaceae</taxon>
        <taxon>Ornithinibacillus</taxon>
    </lineage>
</organism>
<dbReference type="RefSeq" id="WP_377554786.1">
    <property type="nucleotide sequence ID" value="NZ_JBHUHQ010000002.1"/>
</dbReference>
<keyword evidence="6 7" id="KW-0472">Membrane</keyword>
<dbReference type="Proteomes" id="UP001597383">
    <property type="component" value="Unassembled WGS sequence"/>
</dbReference>
<protein>
    <submittedName>
        <fullName evidence="11">Mechanosensitive ion channel family protein</fullName>
    </submittedName>
</protein>
<sequence length="369" mass="42083">MSWEVLISYNYLVDLVVSLTIFLLFFILRKYILRYVYIFLLKVSRGRLNGLFHQLRSSFSLPIQGLILIVGVYISVGYFPYLEQTNALFLHMIRSSVIFMIGWGLFNLSSSSSALFSKINEKYNMKIDNILIPLFSRALRFIIIAISLSVIAQEFGYDVNGFVAGLGIGGLAFALAAKDALANMFGGIIIITEKPFTIGDWVQTPSVEGTIEDISFRSTKVRTFAQALVTVPNATLSNESITNWSKMGKRQITFNLQLTYDTTREKIETIIRQVESLLKNHPEVHPETILVNFNQYKENGVEIFLYFFTKTTEWGKYLKVREDINLQIYSLLESEKVTIALPTRKILMEGKKLEEAGDRSTVPDYSRSF</sequence>
<evidence type="ECO:0000313" key="11">
    <source>
        <dbReference type="EMBL" id="MFD2043007.1"/>
    </source>
</evidence>
<dbReference type="PANTHER" id="PTHR43634">
    <property type="entry name" value="OW CONDUCTANCE MECHANOSENSITIVE CHANNEL"/>
    <property type="match status" value="1"/>
</dbReference>
<feature type="domain" description="Mechanosensitive ion channel MscS" evidence="8">
    <location>
        <begin position="180"/>
        <end position="246"/>
    </location>
</feature>
<dbReference type="Pfam" id="PF21088">
    <property type="entry name" value="MS_channel_1st"/>
    <property type="match status" value="1"/>
</dbReference>
<dbReference type="Pfam" id="PF21082">
    <property type="entry name" value="MS_channel_3rd"/>
    <property type="match status" value="1"/>
</dbReference>
<dbReference type="SUPFAM" id="SSF82689">
    <property type="entry name" value="Mechanosensitive channel protein MscS (YggB), C-terminal domain"/>
    <property type="match status" value="1"/>
</dbReference>
<feature type="transmembrane region" description="Helical" evidence="7">
    <location>
        <begin position="87"/>
        <end position="109"/>
    </location>
</feature>
<dbReference type="Gene3D" id="1.10.287.1260">
    <property type="match status" value="1"/>
</dbReference>
<keyword evidence="12" id="KW-1185">Reference proteome</keyword>
<dbReference type="EMBL" id="JBHUHQ010000002">
    <property type="protein sequence ID" value="MFD2043007.1"/>
    <property type="molecule type" value="Genomic_DNA"/>
</dbReference>
<reference evidence="12" key="1">
    <citation type="journal article" date="2019" name="Int. J. Syst. Evol. Microbiol.">
        <title>The Global Catalogue of Microorganisms (GCM) 10K type strain sequencing project: providing services to taxonomists for standard genome sequencing and annotation.</title>
        <authorList>
            <consortium name="The Broad Institute Genomics Platform"/>
            <consortium name="The Broad Institute Genome Sequencing Center for Infectious Disease"/>
            <person name="Wu L."/>
            <person name="Ma J."/>
        </authorList>
    </citation>
    <scope>NUCLEOTIDE SEQUENCE [LARGE SCALE GENOMIC DNA]</scope>
    <source>
        <strain evidence="12">R28</strain>
    </source>
</reference>
<evidence type="ECO:0000256" key="2">
    <source>
        <dbReference type="ARBA" id="ARBA00008017"/>
    </source>
</evidence>
<evidence type="ECO:0000256" key="1">
    <source>
        <dbReference type="ARBA" id="ARBA00004651"/>
    </source>
</evidence>
<evidence type="ECO:0000259" key="8">
    <source>
        <dbReference type="Pfam" id="PF00924"/>
    </source>
</evidence>
<feature type="transmembrane region" description="Helical" evidence="7">
    <location>
        <begin position="61"/>
        <end position="81"/>
    </location>
</feature>
<evidence type="ECO:0000259" key="9">
    <source>
        <dbReference type="Pfam" id="PF21082"/>
    </source>
</evidence>
<feature type="transmembrane region" description="Helical" evidence="7">
    <location>
        <begin position="130"/>
        <end position="153"/>
    </location>
</feature>